<dbReference type="AlphaFoldDB" id="A0A1H3QRY7"/>
<evidence type="ECO:0000313" key="8">
    <source>
        <dbReference type="EMBL" id="SDZ16274.1"/>
    </source>
</evidence>
<dbReference type="PRINTS" id="PR00301">
    <property type="entry name" value="HEATSHOCK70"/>
</dbReference>
<dbReference type="InterPro" id="IPR018181">
    <property type="entry name" value="Heat_shock_70_CS"/>
</dbReference>
<evidence type="ECO:0000256" key="2">
    <source>
        <dbReference type="ARBA" id="ARBA00022741"/>
    </source>
</evidence>
<accession>A0A1H3QRY7</accession>
<feature type="region of interest" description="Disordered" evidence="6">
    <location>
        <begin position="422"/>
        <end position="445"/>
    </location>
</feature>
<dbReference type="Gene3D" id="3.30.420.40">
    <property type="match status" value="2"/>
</dbReference>
<keyword evidence="4" id="KW-0346">Stress response</keyword>
<evidence type="ECO:0000256" key="6">
    <source>
        <dbReference type="SAM" id="MobiDB-lite"/>
    </source>
</evidence>
<dbReference type="PANTHER" id="PTHR42749:SF1">
    <property type="entry name" value="CELL SHAPE-DETERMINING PROTEIN MREB"/>
    <property type="match status" value="1"/>
</dbReference>
<evidence type="ECO:0000256" key="5">
    <source>
        <dbReference type="ARBA" id="ARBA00023186"/>
    </source>
</evidence>
<dbReference type="PANTHER" id="PTHR42749">
    <property type="entry name" value="CELL SHAPE-DETERMINING PROTEIN MREB"/>
    <property type="match status" value="1"/>
</dbReference>
<keyword evidence="7" id="KW-1133">Transmembrane helix</keyword>
<keyword evidence="7" id="KW-0472">Membrane</keyword>
<feature type="compositionally biased region" description="Low complexity" evidence="6">
    <location>
        <begin position="433"/>
        <end position="445"/>
    </location>
</feature>
<keyword evidence="3" id="KW-0067">ATP-binding</keyword>
<evidence type="ECO:0000256" key="1">
    <source>
        <dbReference type="ARBA" id="ARBA00007381"/>
    </source>
</evidence>
<dbReference type="InterPro" id="IPR043129">
    <property type="entry name" value="ATPase_NBD"/>
</dbReference>
<keyword evidence="5" id="KW-0143">Chaperone</keyword>
<gene>
    <name evidence="8" type="ORF">SAMN05421684_3143</name>
</gene>
<proteinExistence type="inferred from homology"/>
<dbReference type="GO" id="GO:0140662">
    <property type="term" value="F:ATP-dependent protein folding chaperone"/>
    <property type="evidence" value="ECO:0007669"/>
    <property type="project" value="InterPro"/>
</dbReference>
<dbReference type="STRING" id="137265.SAMN05421684_3143"/>
<dbReference type="Pfam" id="PF00012">
    <property type="entry name" value="HSP70"/>
    <property type="match status" value="1"/>
</dbReference>
<dbReference type="Proteomes" id="UP000199632">
    <property type="component" value="Unassembled WGS sequence"/>
</dbReference>
<reference evidence="9" key="1">
    <citation type="submission" date="2016-10" db="EMBL/GenBank/DDBJ databases">
        <authorList>
            <person name="Varghese N."/>
            <person name="Submissions S."/>
        </authorList>
    </citation>
    <scope>NUCLEOTIDE SEQUENCE [LARGE SCALE GENOMIC DNA]</scope>
    <source>
        <strain evidence="9">DSM 44718</strain>
    </source>
</reference>
<keyword evidence="2" id="KW-0547">Nucleotide-binding</keyword>
<dbReference type="EMBL" id="FNQB01000002">
    <property type="protein sequence ID" value="SDZ16274.1"/>
    <property type="molecule type" value="Genomic_DNA"/>
</dbReference>
<evidence type="ECO:0000313" key="9">
    <source>
        <dbReference type="Proteomes" id="UP000199632"/>
    </source>
</evidence>
<keyword evidence="9" id="KW-1185">Reference proteome</keyword>
<dbReference type="GO" id="GO:0005524">
    <property type="term" value="F:ATP binding"/>
    <property type="evidence" value="ECO:0007669"/>
    <property type="project" value="UniProtKB-KW"/>
</dbReference>
<dbReference type="Gene3D" id="3.90.640.10">
    <property type="entry name" value="Actin, Chain A, domain 4"/>
    <property type="match status" value="1"/>
</dbReference>
<protein>
    <submittedName>
        <fullName evidence="8">Hsp70 protein</fullName>
    </submittedName>
</protein>
<evidence type="ECO:0000256" key="7">
    <source>
        <dbReference type="SAM" id="Phobius"/>
    </source>
</evidence>
<dbReference type="InterPro" id="IPR013126">
    <property type="entry name" value="Hsp_70_fam"/>
</dbReference>
<dbReference type="PROSITE" id="PS01036">
    <property type="entry name" value="HSP70_3"/>
    <property type="match status" value="1"/>
</dbReference>
<sequence>MVRRSRRRSSIAPINYVVPVAGDGVRLGIDYGTSNTVAVLVQAGREPRTVLFDGSPLLPSGVCVDGTGRLLVGRDAWHTALSVPAAFEPFPKQRIGDGAVLLGDREVPVGELIAATLSRVGQEASRIAGSPVTSVTLSFPAAWGTQRRRVLSEAAEQVFPVVELVAEPVAAAKLFAGVAGQAVPVGRSAVVYDFGAGTFDVSVVRRGPAGFEVLASEGRADCGGLDLDAAIVRRLGSTVGLLSPEIWSRLVDPSSTADRRASRQLWENARTAKEMLSRATSALLHVPLLDTDVTLGREELDELTAPLLASTVEATHAAISSAGIVAADLAAIYLTGGSSRMPAVSTALHRAFAVVPLLVEQPELVVAEGSVRAIEAAPAVPSVVVRAPSRTRRVALLSGLVVLMAAGAVAVVPLLGSGGAGSDRTVGAPSPSPSLSASPVRSTSPTPAALVDPCVVGRWRSTSGKRTLKIDGSSTIFSGGTGVVMTYRPDGRLTVVWKNATWTATVKGTKWTERINGTVTANVYHAGRQEYVTGSDGKGEVVLYRGGSRNSSVDLDLVPGHDPYLCVGNSLRFVGDDYSSEWVRL</sequence>
<dbReference type="SUPFAM" id="SSF53067">
    <property type="entry name" value="Actin-like ATPase domain"/>
    <property type="match status" value="2"/>
</dbReference>
<name>A0A1H3QRY7_9ACTN</name>
<evidence type="ECO:0000256" key="3">
    <source>
        <dbReference type="ARBA" id="ARBA00022840"/>
    </source>
</evidence>
<feature type="transmembrane region" description="Helical" evidence="7">
    <location>
        <begin position="394"/>
        <end position="415"/>
    </location>
</feature>
<evidence type="ECO:0000256" key="4">
    <source>
        <dbReference type="ARBA" id="ARBA00023016"/>
    </source>
</evidence>
<organism evidence="8 9">
    <name type="scientific">Asanoa ishikariensis</name>
    <dbReference type="NCBI Taxonomy" id="137265"/>
    <lineage>
        <taxon>Bacteria</taxon>
        <taxon>Bacillati</taxon>
        <taxon>Actinomycetota</taxon>
        <taxon>Actinomycetes</taxon>
        <taxon>Micromonosporales</taxon>
        <taxon>Micromonosporaceae</taxon>
        <taxon>Asanoa</taxon>
    </lineage>
</organism>
<keyword evidence="7" id="KW-0812">Transmembrane</keyword>
<comment type="similarity">
    <text evidence="1">Belongs to the heat shock protein 70 family.</text>
</comment>